<evidence type="ECO:0000256" key="2">
    <source>
        <dbReference type="ARBA" id="ARBA00022748"/>
    </source>
</evidence>
<dbReference type="PANTHER" id="PTHR42852">
    <property type="entry name" value="THIOL:DISULFIDE INTERCHANGE PROTEIN DSBE"/>
    <property type="match status" value="1"/>
</dbReference>
<dbReference type="InterPro" id="IPR013766">
    <property type="entry name" value="Thioredoxin_domain"/>
</dbReference>
<evidence type="ECO:0000259" key="7">
    <source>
        <dbReference type="PROSITE" id="PS51352"/>
    </source>
</evidence>
<keyword evidence="9" id="KW-1185">Reference proteome</keyword>
<dbReference type="PROSITE" id="PS51352">
    <property type="entry name" value="THIOREDOXIN_2"/>
    <property type="match status" value="1"/>
</dbReference>
<evidence type="ECO:0000313" key="9">
    <source>
        <dbReference type="Proteomes" id="UP000321248"/>
    </source>
</evidence>
<dbReference type="InterPro" id="IPR017937">
    <property type="entry name" value="Thioredoxin_CS"/>
</dbReference>
<keyword evidence="4" id="KW-0676">Redox-active center</keyword>
<evidence type="ECO:0000256" key="5">
    <source>
        <dbReference type="SAM" id="MobiDB-lite"/>
    </source>
</evidence>
<gene>
    <name evidence="8" type="ORF">FU658_05050</name>
</gene>
<dbReference type="PROSITE" id="PS51257">
    <property type="entry name" value="PROKAR_LIPOPROTEIN"/>
    <property type="match status" value="1"/>
</dbReference>
<evidence type="ECO:0000256" key="6">
    <source>
        <dbReference type="SAM" id="SignalP"/>
    </source>
</evidence>
<evidence type="ECO:0000256" key="4">
    <source>
        <dbReference type="ARBA" id="ARBA00023284"/>
    </source>
</evidence>
<comment type="subcellular location">
    <subcellularLocation>
        <location evidence="1">Cell envelope</location>
    </subcellularLocation>
</comment>
<accession>A0A5C8KXK8</accession>
<evidence type="ECO:0000313" key="8">
    <source>
        <dbReference type="EMBL" id="TXK65138.1"/>
    </source>
</evidence>
<feature type="chain" id="PRO_5023114075" evidence="6">
    <location>
        <begin position="20"/>
        <end position="192"/>
    </location>
</feature>
<sequence>MGWKKMLLVAGVGLLVACAGEPEQTPDAPATGQPGGQARTAPVQADAQGGQGEGTSLPSLALDTLDGTRFDLAAMRGEWVVVNFWATWCAPCLKEIPDLSALHDARADLTVIGLAYEDIEPQDMREFLVRVPASYPIAIIDPYAAAPAGDFATPRGLPMTYLIAPDGSVARRFLGPVTSEEINQAIDEHVAG</sequence>
<dbReference type="GO" id="GO:0030313">
    <property type="term" value="C:cell envelope"/>
    <property type="evidence" value="ECO:0007669"/>
    <property type="project" value="UniProtKB-SubCell"/>
</dbReference>
<dbReference type="AlphaFoldDB" id="A0A5C8KXK8"/>
<proteinExistence type="predicted"/>
<dbReference type="EMBL" id="VRTS01000002">
    <property type="protein sequence ID" value="TXK65138.1"/>
    <property type="molecule type" value="Genomic_DNA"/>
</dbReference>
<dbReference type="GO" id="GO:0017004">
    <property type="term" value="P:cytochrome complex assembly"/>
    <property type="evidence" value="ECO:0007669"/>
    <property type="project" value="UniProtKB-KW"/>
</dbReference>
<comment type="caution">
    <text evidence="8">The sequence shown here is derived from an EMBL/GenBank/DDBJ whole genome shotgun (WGS) entry which is preliminary data.</text>
</comment>
<dbReference type="PROSITE" id="PS00194">
    <property type="entry name" value="THIOREDOXIN_1"/>
    <property type="match status" value="1"/>
</dbReference>
<protein>
    <submittedName>
        <fullName evidence="8">TlpA family protein disulfide reductase</fullName>
    </submittedName>
</protein>
<evidence type="ECO:0000256" key="1">
    <source>
        <dbReference type="ARBA" id="ARBA00004196"/>
    </source>
</evidence>
<dbReference type="SUPFAM" id="SSF52833">
    <property type="entry name" value="Thioredoxin-like"/>
    <property type="match status" value="1"/>
</dbReference>
<keyword evidence="2" id="KW-0201">Cytochrome c-type biogenesis</keyword>
<dbReference type="InterPro" id="IPR050553">
    <property type="entry name" value="Thioredoxin_ResA/DsbE_sf"/>
</dbReference>
<evidence type="ECO:0000256" key="3">
    <source>
        <dbReference type="ARBA" id="ARBA00023157"/>
    </source>
</evidence>
<dbReference type="CDD" id="cd02966">
    <property type="entry name" value="TlpA_like_family"/>
    <property type="match status" value="1"/>
</dbReference>
<name>A0A5C8KXK8_9GAMM</name>
<organism evidence="8 9">
    <name type="scientific">Alkalisalibacterium limincola</name>
    <dbReference type="NCBI Taxonomy" id="2699169"/>
    <lineage>
        <taxon>Bacteria</taxon>
        <taxon>Pseudomonadati</taxon>
        <taxon>Pseudomonadota</taxon>
        <taxon>Gammaproteobacteria</taxon>
        <taxon>Lysobacterales</taxon>
        <taxon>Lysobacteraceae</taxon>
        <taxon>Alkalisalibacterium</taxon>
    </lineage>
</organism>
<dbReference type="InterPro" id="IPR013740">
    <property type="entry name" value="Redoxin"/>
</dbReference>
<dbReference type="GO" id="GO:0015036">
    <property type="term" value="F:disulfide oxidoreductase activity"/>
    <property type="evidence" value="ECO:0007669"/>
    <property type="project" value="UniProtKB-ARBA"/>
</dbReference>
<keyword evidence="3" id="KW-1015">Disulfide bond</keyword>
<feature type="signal peptide" evidence="6">
    <location>
        <begin position="1"/>
        <end position="19"/>
    </location>
</feature>
<dbReference type="OrthoDB" id="9796554at2"/>
<feature type="domain" description="Thioredoxin" evidence="7">
    <location>
        <begin position="51"/>
        <end position="191"/>
    </location>
</feature>
<dbReference type="InterPro" id="IPR036249">
    <property type="entry name" value="Thioredoxin-like_sf"/>
</dbReference>
<reference evidence="8 9" key="1">
    <citation type="submission" date="2019-08" db="EMBL/GenBank/DDBJ databases">
        <authorList>
            <person name="Karlyshev A.V."/>
        </authorList>
    </citation>
    <scope>NUCLEOTIDE SEQUENCE [LARGE SCALE GENOMIC DNA]</scope>
    <source>
        <strain evidence="8 9">Alg18-2.2</strain>
    </source>
</reference>
<dbReference type="Gene3D" id="3.40.30.10">
    <property type="entry name" value="Glutaredoxin"/>
    <property type="match status" value="1"/>
</dbReference>
<keyword evidence="6" id="KW-0732">Signal</keyword>
<dbReference type="Pfam" id="PF08534">
    <property type="entry name" value="Redoxin"/>
    <property type="match status" value="1"/>
</dbReference>
<dbReference type="Proteomes" id="UP000321248">
    <property type="component" value="Unassembled WGS sequence"/>
</dbReference>
<feature type="region of interest" description="Disordered" evidence="5">
    <location>
        <begin position="23"/>
        <end position="58"/>
    </location>
</feature>
<dbReference type="PANTHER" id="PTHR42852:SF6">
    <property type="entry name" value="THIOL:DISULFIDE INTERCHANGE PROTEIN DSBE"/>
    <property type="match status" value="1"/>
</dbReference>